<dbReference type="Pfam" id="PF00364">
    <property type="entry name" value="Biotin_lipoyl"/>
    <property type="match status" value="1"/>
</dbReference>
<evidence type="ECO:0000256" key="2">
    <source>
        <dbReference type="ARBA" id="ARBA00007317"/>
    </source>
</evidence>
<dbReference type="EC" id="2.3.1.-" evidence="6"/>
<dbReference type="PROSITE" id="PS51826">
    <property type="entry name" value="PSBD"/>
    <property type="match status" value="1"/>
</dbReference>
<dbReference type="InterPro" id="IPR001078">
    <property type="entry name" value="2-oxoacid_DH_actylTfrase"/>
</dbReference>
<feature type="region of interest" description="Disordered" evidence="7">
    <location>
        <begin position="86"/>
        <end position="115"/>
    </location>
</feature>
<evidence type="ECO:0000256" key="3">
    <source>
        <dbReference type="ARBA" id="ARBA00022679"/>
    </source>
</evidence>
<keyword evidence="11" id="KW-1185">Reference proteome</keyword>
<dbReference type="PROSITE" id="PS50968">
    <property type="entry name" value="BIOTINYL_LIPOYL"/>
    <property type="match status" value="1"/>
</dbReference>
<organism evidence="10 11">
    <name type="scientific">Agrilactobacillus yilanensis</name>
    <dbReference type="NCBI Taxonomy" id="2485997"/>
    <lineage>
        <taxon>Bacteria</taxon>
        <taxon>Bacillati</taxon>
        <taxon>Bacillota</taxon>
        <taxon>Bacilli</taxon>
        <taxon>Lactobacillales</taxon>
        <taxon>Lactobacillaceae</taxon>
        <taxon>Agrilactobacillus</taxon>
    </lineage>
</organism>
<dbReference type="InterPro" id="IPR004167">
    <property type="entry name" value="PSBD"/>
</dbReference>
<dbReference type="EMBL" id="JBHTOP010000022">
    <property type="protein sequence ID" value="MFD1671908.1"/>
    <property type="molecule type" value="Genomic_DNA"/>
</dbReference>
<proteinExistence type="inferred from homology"/>
<evidence type="ECO:0000259" key="9">
    <source>
        <dbReference type="PROSITE" id="PS51826"/>
    </source>
</evidence>
<dbReference type="RefSeq" id="WP_125714355.1">
    <property type="nucleotide sequence ID" value="NZ_JBHTOP010000022.1"/>
</dbReference>
<dbReference type="PROSITE" id="PS00189">
    <property type="entry name" value="LIPOYL"/>
    <property type="match status" value="1"/>
</dbReference>
<dbReference type="InterPro" id="IPR011053">
    <property type="entry name" value="Single_hybrid_motif"/>
</dbReference>
<dbReference type="SUPFAM" id="SSF52777">
    <property type="entry name" value="CoA-dependent acyltransferases"/>
    <property type="match status" value="1"/>
</dbReference>
<dbReference type="PANTHER" id="PTHR43178">
    <property type="entry name" value="DIHYDROLIPOAMIDE ACETYLTRANSFERASE COMPONENT OF PYRUVATE DEHYDROGENASE COMPLEX"/>
    <property type="match status" value="1"/>
</dbReference>
<name>A0ABW4J7K4_9LACO</name>
<dbReference type="Gene3D" id="3.30.559.10">
    <property type="entry name" value="Chloramphenicol acetyltransferase-like domain"/>
    <property type="match status" value="1"/>
</dbReference>
<keyword evidence="3 6" id="KW-0808">Transferase</keyword>
<dbReference type="InterPro" id="IPR023213">
    <property type="entry name" value="CAT-like_dom_sf"/>
</dbReference>
<comment type="cofactor">
    <cofactor evidence="1 6">
        <name>(R)-lipoate</name>
        <dbReference type="ChEBI" id="CHEBI:83088"/>
    </cofactor>
</comment>
<dbReference type="Pfam" id="PF00198">
    <property type="entry name" value="2-oxoacid_dh"/>
    <property type="match status" value="1"/>
</dbReference>
<reference evidence="11" key="1">
    <citation type="journal article" date="2019" name="Int. J. Syst. Evol. Microbiol.">
        <title>The Global Catalogue of Microorganisms (GCM) 10K type strain sequencing project: providing services to taxonomists for standard genome sequencing and annotation.</title>
        <authorList>
            <consortium name="The Broad Institute Genomics Platform"/>
            <consortium name="The Broad Institute Genome Sequencing Center for Infectious Disease"/>
            <person name="Wu L."/>
            <person name="Ma J."/>
        </authorList>
    </citation>
    <scope>NUCLEOTIDE SEQUENCE [LARGE SCALE GENOMIC DNA]</scope>
    <source>
        <strain evidence="11">CCM 8896</strain>
    </source>
</reference>
<dbReference type="InterPro" id="IPR050743">
    <property type="entry name" value="2-oxoacid_DH_E2_comp"/>
</dbReference>
<keyword evidence="5 6" id="KW-0012">Acyltransferase</keyword>
<dbReference type="InterPro" id="IPR000089">
    <property type="entry name" value="Biotin_lipoyl"/>
</dbReference>
<keyword evidence="4 6" id="KW-0450">Lipoyl</keyword>
<gene>
    <name evidence="10" type="ORF">ACFQ5M_07370</name>
</gene>
<comment type="caution">
    <text evidence="10">The sequence shown here is derived from an EMBL/GenBank/DDBJ whole genome shotgun (WGS) entry which is preliminary data.</text>
</comment>
<dbReference type="Pfam" id="PF02817">
    <property type="entry name" value="E3_binding"/>
    <property type="match status" value="1"/>
</dbReference>
<feature type="compositionally biased region" description="Polar residues" evidence="7">
    <location>
        <begin position="96"/>
        <end position="106"/>
    </location>
</feature>
<dbReference type="Gene3D" id="4.10.320.10">
    <property type="entry name" value="E3-binding domain"/>
    <property type="match status" value="1"/>
</dbReference>
<evidence type="ECO:0000256" key="6">
    <source>
        <dbReference type="RuleBase" id="RU003423"/>
    </source>
</evidence>
<evidence type="ECO:0000256" key="7">
    <source>
        <dbReference type="SAM" id="MobiDB-lite"/>
    </source>
</evidence>
<feature type="domain" description="Peripheral subunit-binding (PSBD)" evidence="9">
    <location>
        <begin position="120"/>
        <end position="157"/>
    </location>
</feature>
<sequence length="424" mass="45486">MKKEMTMPRLGESVTEGTIVDWLVKPGQEIAKYDPICEVQTVKVIAEVPASFDGTIVDILAKNGDTVAVGAPIATIEVAAEAESTLDSTEPAAAPAQSSTSKTPVTVSAVPAPTAPEGPRFSPAVATLLAHHQLNAADIPATGHQGRLTRKDVEKYLAQPQQPNVQHPDQHQLAPAPMATTAGESMSATASGDTVIPASSIRRVIAQRMSLSSSEIPHGWMMVEQDVTRLVQLRQAKKAEFQQQEGYKLTYFPFFVKAVAQALVKHPRLNSSWQEGQIVVHHDINLSIAVAKDDELYVPVIKHADRLSLKGIAAEIDRLALAVRKGTITADEMQGGTFTVNNTGSFGSISSMGIINYPQAAIIQVESIRKELKPTPDGLGFKVADMVNLSLSVDHRLLDGVAAGGFLRDVKQNLADFEPSMNLN</sequence>
<evidence type="ECO:0000256" key="5">
    <source>
        <dbReference type="ARBA" id="ARBA00023315"/>
    </source>
</evidence>
<feature type="domain" description="Lipoyl-binding" evidence="8">
    <location>
        <begin position="2"/>
        <end position="77"/>
    </location>
</feature>
<evidence type="ECO:0000256" key="1">
    <source>
        <dbReference type="ARBA" id="ARBA00001938"/>
    </source>
</evidence>
<dbReference type="CDD" id="cd06849">
    <property type="entry name" value="lipoyl_domain"/>
    <property type="match status" value="1"/>
</dbReference>
<evidence type="ECO:0000259" key="8">
    <source>
        <dbReference type="PROSITE" id="PS50968"/>
    </source>
</evidence>
<dbReference type="SUPFAM" id="SSF51230">
    <property type="entry name" value="Single hybrid motif"/>
    <property type="match status" value="1"/>
</dbReference>
<dbReference type="InterPro" id="IPR036625">
    <property type="entry name" value="E3-bd_dom_sf"/>
</dbReference>
<evidence type="ECO:0000256" key="4">
    <source>
        <dbReference type="ARBA" id="ARBA00022823"/>
    </source>
</evidence>
<dbReference type="GO" id="GO:0016746">
    <property type="term" value="F:acyltransferase activity"/>
    <property type="evidence" value="ECO:0007669"/>
    <property type="project" value="UniProtKB-KW"/>
</dbReference>
<comment type="similarity">
    <text evidence="2 6">Belongs to the 2-oxoacid dehydrogenase family.</text>
</comment>
<evidence type="ECO:0000313" key="10">
    <source>
        <dbReference type="EMBL" id="MFD1671908.1"/>
    </source>
</evidence>
<accession>A0ABW4J7K4</accession>
<protein>
    <recommendedName>
        <fullName evidence="6">Dihydrolipoamide acetyltransferase component of pyruvate dehydrogenase complex</fullName>
        <ecNumber evidence="6">2.3.1.-</ecNumber>
    </recommendedName>
</protein>
<dbReference type="InterPro" id="IPR003016">
    <property type="entry name" value="2-oxoA_DH_lipoyl-BS"/>
</dbReference>
<dbReference type="Proteomes" id="UP001597267">
    <property type="component" value="Unassembled WGS sequence"/>
</dbReference>
<dbReference type="Gene3D" id="2.40.50.100">
    <property type="match status" value="1"/>
</dbReference>
<dbReference type="SUPFAM" id="SSF47005">
    <property type="entry name" value="Peripheral subunit-binding domain of 2-oxo acid dehydrogenase complex"/>
    <property type="match status" value="1"/>
</dbReference>
<dbReference type="PANTHER" id="PTHR43178:SF5">
    <property type="entry name" value="LIPOAMIDE ACYLTRANSFERASE COMPONENT OF BRANCHED-CHAIN ALPHA-KETO ACID DEHYDROGENASE COMPLEX, MITOCHONDRIAL"/>
    <property type="match status" value="1"/>
</dbReference>
<evidence type="ECO:0000313" key="11">
    <source>
        <dbReference type="Proteomes" id="UP001597267"/>
    </source>
</evidence>